<name>A0ABP9YEE9_9FUNG</name>
<keyword evidence="3" id="KW-0547">Nucleotide-binding</keyword>
<keyword evidence="9" id="KW-1185">Reference proteome</keyword>
<dbReference type="PANTHER" id="PTHR24348">
    <property type="entry name" value="SERINE/THREONINE-PROTEIN KINASE UNC-51-RELATED"/>
    <property type="match status" value="1"/>
</dbReference>
<evidence type="ECO:0000256" key="1">
    <source>
        <dbReference type="ARBA" id="ARBA00012513"/>
    </source>
</evidence>
<comment type="caution">
    <text evidence="8">The sequence shown here is derived from an EMBL/GenBank/DDBJ whole genome shotgun (WGS) entry which is preliminary data.</text>
</comment>
<dbReference type="PANTHER" id="PTHR24348:SF22">
    <property type="entry name" value="NON-SPECIFIC SERINE_THREONINE PROTEIN KINASE"/>
    <property type="match status" value="1"/>
</dbReference>
<sequence length="323" mass="37711">MAQMKEVLFNDNGDVAGLSMERYQITLKQYTHVHSHHRLTAYQKYDVIHQMLICMKTIHEAGLAHRDLSEVNIMVNTIEGQHLEDGSEKVCLYLIDFGKAVFCEADDVREWFVDVPRAEWEYDGDVVPETKEELDTWCESLPWVKGKPDHGYRMYRSIQTLPKTRSDNQVLPWLIHPQAEDMYSIGVMIWKVFTDTEPWRGILDTDLQGLRYVAEDDYRIQRALEGEVHGELSRQLLLRCLKTRPQDRDTAKDILDWISQESVQTGLIGEWKMYSSDTRGSRRAKNFYGFEDTEEEEKKKPKRRTNAGNKARGRPKVPKDTVI</sequence>
<dbReference type="InterPro" id="IPR000719">
    <property type="entry name" value="Prot_kinase_dom"/>
</dbReference>
<keyword evidence="4" id="KW-0418">Kinase</keyword>
<dbReference type="InterPro" id="IPR045269">
    <property type="entry name" value="Atg1-like"/>
</dbReference>
<gene>
    <name evidence="8" type="ORF">HPULCUR_010523</name>
</gene>
<dbReference type="SMART" id="SM00220">
    <property type="entry name" value="S_TKc"/>
    <property type="match status" value="1"/>
</dbReference>
<evidence type="ECO:0000259" key="7">
    <source>
        <dbReference type="PROSITE" id="PS50011"/>
    </source>
</evidence>
<organism evidence="8 9">
    <name type="scientific">Helicostylum pulchrum</name>
    <dbReference type="NCBI Taxonomy" id="562976"/>
    <lineage>
        <taxon>Eukaryota</taxon>
        <taxon>Fungi</taxon>
        <taxon>Fungi incertae sedis</taxon>
        <taxon>Mucoromycota</taxon>
        <taxon>Mucoromycotina</taxon>
        <taxon>Mucoromycetes</taxon>
        <taxon>Mucorales</taxon>
        <taxon>Mucorineae</taxon>
        <taxon>Mucoraceae</taxon>
        <taxon>Helicostylum</taxon>
    </lineage>
</organism>
<reference evidence="8 9" key="1">
    <citation type="submission" date="2024-04" db="EMBL/GenBank/DDBJ databases">
        <title>genome sequences of Mucor flavus KT1a and Helicostylum pulchrum KT1b strains isolation_sourced from the surface of a dry-aged beef.</title>
        <authorList>
            <person name="Toyotome T."/>
            <person name="Hosono M."/>
            <person name="Torimaru M."/>
            <person name="Fukuda K."/>
            <person name="Mikami N."/>
        </authorList>
    </citation>
    <scope>NUCLEOTIDE SEQUENCE [LARGE SCALE GENOMIC DNA]</scope>
    <source>
        <strain evidence="8 9">KT1b</strain>
    </source>
</reference>
<dbReference type="EC" id="2.7.11.1" evidence="1"/>
<keyword evidence="5" id="KW-0067">ATP-binding</keyword>
<dbReference type="InterPro" id="IPR011009">
    <property type="entry name" value="Kinase-like_dom_sf"/>
</dbReference>
<evidence type="ECO:0000256" key="3">
    <source>
        <dbReference type="ARBA" id="ARBA00022741"/>
    </source>
</evidence>
<dbReference type="Proteomes" id="UP001476247">
    <property type="component" value="Unassembled WGS sequence"/>
</dbReference>
<evidence type="ECO:0000313" key="9">
    <source>
        <dbReference type="Proteomes" id="UP001476247"/>
    </source>
</evidence>
<dbReference type="PROSITE" id="PS50011">
    <property type="entry name" value="PROTEIN_KINASE_DOM"/>
    <property type="match status" value="1"/>
</dbReference>
<evidence type="ECO:0000256" key="5">
    <source>
        <dbReference type="ARBA" id="ARBA00022840"/>
    </source>
</evidence>
<feature type="region of interest" description="Disordered" evidence="6">
    <location>
        <begin position="285"/>
        <end position="323"/>
    </location>
</feature>
<protein>
    <recommendedName>
        <fullName evidence="1">non-specific serine/threonine protein kinase</fullName>
        <ecNumber evidence="1">2.7.11.1</ecNumber>
    </recommendedName>
</protein>
<accession>A0ABP9YEE9</accession>
<dbReference type="Gene3D" id="1.10.510.10">
    <property type="entry name" value="Transferase(Phosphotransferase) domain 1"/>
    <property type="match status" value="1"/>
</dbReference>
<feature type="compositionally biased region" description="Basic residues" evidence="6">
    <location>
        <begin position="300"/>
        <end position="316"/>
    </location>
</feature>
<evidence type="ECO:0000256" key="2">
    <source>
        <dbReference type="ARBA" id="ARBA00022679"/>
    </source>
</evidence>
<evidence type="ECO:0000256" key="4">
    <source>
        <dbReference type="ARBA" id="ARBA00022777"/>
    </source>
</evidence>
<keyword evidence="2" id="KW-0808">Transferase</keyword>
<dbReference type="SUPFAM" id="SSF56112">
    <property type="entry name" value="Protein kinase-like (PK-like)"/>
    <property type="match status" value="1"/>
</dbReference>
<evidence type="ECO:0000256" key="6">
    <source>
        <dbReference type="SAM" id="MobiDB-lite"/>
    </source>
</evidence>
<feature type="domain" description="Protein kinase" evidence="7">
    <location>
        <begin position="1"/>
        <end position="263"/>
    </location>
</feature>
<dbReference type="EMBL" id="BAABUJ010000040">
    <property type="protein sequence ID" value="GAA5805010.1"/>
    <property type="molecule type" value="Genomic_DNA"/>
</dbReference>
<proteinExistence type="predicted"/>
<evidence type="ECO:0000313" key="8">
    <source>
        <dbReference type="EMBL" id="GAA5805010.1"/>
    </source>
</evidence>